<dbReference type="PANTHER" id="PTHR24198">
    <property type="entry name" value="ANKYRIN REPEAT AND PROTEIN KINASE DOMAIN-CONTAINING PROTEIN"/>
    <property type="match status" value="1"/>
</dbReference>
<dbReference type="PROSITE" id="PS50088">
    <property type="entry name" value="ANK_REPEAT"/>
    <property type="match status" value="2"/>
</dbReference>
<feature type="repeat" description="ANK" evidence="3">
    <location>
        <begin position="765"/>
        <end position="797"/>
    </location>
</feature>
<reference evidence="5" key="1">
    <citation type="submission" date="2022-10" db="EMBL/GenBank/DDBJ databases">
        <authorList>
            <person name="Chen Y."/>
            <person name="Dougan E. K."/>
            <person name="Chan C."/>
            <person name="Rhodes N."/>
            <person name="Thang M."/>
        </authorList>
    </citation>
    <scope>NUCLEOTIDE SEQUENCE</scope>
</reference>
<evidence type="ECO:0000256" key="1">
    <source>
        <dbReference type="ARBA" id="ARBA00022737"/>
    </source>
</evidence>
<dbReference type="InterPro" id="IPR011604">
    <property type="entry name" value="PDDEXK-like_dom_sf"/>
</dbReference>
<dbReference type="PROSITE" id="PS50297">
    <property type="entry name" value="ANK_REP_REGION"/>
    <property type="match status" value="1"/>
</dbReference>
<keyword evidence="8" id="KW-1185">Reference proteome</keyword>
<keyword evidence="2 3" id="KW-0040">ANK repeat</keyword>
<organism evidence="5">
    <name type="scientific">Cladocopium goreaui</name>
    <dbReference type="NCBI Taxonomy" id="2562237"/>
    <lineage>
        <taxon>Eukaryota</taxon>
        <taxon>Sar</taxon>
        <taxon>Alveolata</taxon>
        <taxon>Dinophyceae</taxon>
        <taxon>Suessiales</taxon>
        <taxon>Symbiodiniaceae</taxon>
        <taxon>Cladocopium</taxon>
    </lineage>
</organism>
<dbReference type="EMBL" id="CAMXCT030002435">
    <property type="protein sequence ID" value="CAL4785459.1"/>
    <property type="molecule type" value="Genomic_DNA"/>
</dbReference>
<evidence type="ECO:0000313" key="8">
    <source>
        <dbReference type="Proteomes" id="UP001152797"/>
    </source>
</evidence>
<dbReference type="EMBL" id="CAMXCT010002435">
    <property type="protein sequence ID" value="CAI3998147.1"/>
    <property type="molecule type" value="Genomic_DNA"/>
</dbReference>
<evidence type="ECO:0000256" key="3">
    <source>
        <dbReference type="PROSITE-ProRule" id="PRU00023"/>
    </source>
</evidence>
<evidence type="ECO:0000313" key="7">
    <source>
        <dbReference type="EMBL" id="CAL4785459.1"/>
    </source>
</evidence>
<evidence type="ECO:0000313" key="5">
    <source>
        <dbReference type="EMBL" id="CAI3998147.1"/>
    </source>
</evidence>
<dbReference type="InterPro" id="IPR036770">
    <property type="entry name" value="Ankyrin_rpt-contain_sf"/>
</dbReference>
<dbReference type="Gene3D" id="3.90.320.10">
    <property type="match status" value="1"/>
</dbReference>
<dbReference type="SUPFAM" id="SSF48403">
    <property type="entry name" value="Ankyrin repeat"/>
    <property type="match status" value="1"/>
</dbReference>
<feature type="region of interest" description="Disordered" evidence="4">
    <location>
        <begin position="1504"/>
        <end position="1530"/>
    </location>
</feature>
<protein>
    <submittedName>
        <fullName evidence="7">Ankyrin repeat protein RF_0381</fullName>
    </submittedName>
</protein>
<dbReference type="EMBL" id="CAMXCT020002435">
    <property type="protein sequence ID" value="CAL1151522.1"/>
    <property type="molecule type" value="Genomic_DNA"/>
</dbReference>
<name>A0A9P1CT88_9DINO</name>
<dbReference type="Pfam" id="PF12796">
    <property type="entry name" value="Ank_2"/>
    <property type="match status" value="1"/>
</dbReference>
<evidence type="ECO:0000256" key="2">
    <source>
        <dbReference type="ARBA" id="ARBA00023043"/>
    </source>
</evidence>
<sequence length="3343" mass="376172">MDALLPLSFKQCHPGLEQQFSCFCLPVFMRSQQGAAYSRLREYLFCSDVWNKETLPHASAKYDVVDKIPHSRPGITKRQRRRRYEDVYWTNVHVNAIKSRTRRLKRMDKAADAIFDEYAELVAQERLHCLLDAKKVLHVSAPVSVYVTMSWLPSGPREKAQPARGKLSDFKKKASVEMPFKDTCLVDAFRSIGIKVPYTGPGPFWAVSDGAKMLEPLGQLGGHWSMLCHIGIDCDANKFDTSSFEAIFQVIPLRADRAVDACSPIDFQGGALTQPTSDASSTSTLFEQPNFLDSEFSSPRSLVGSKPVSVPIFMLFPDFLESRIAAFEGLCADYIALLTAKPELWTRIPCPFLHTSQSEWNSCLSSTRSLFCSNLISEVGSVEESRVSKRLRLYITLLRQNRHQIASGGVSLKAIPNPCDHNVSKRQWERACKHWRQDARGGSEVEILGREQNPNCILQDSALIHAIFHRNAIPAGCLQAASHIAASQTDPVGALEMLRSAPDRKLPDHEGLRPIHHTMCTDSSQQFGTLQVLIWFGADVLSQHFPGDSGFSLAPPGLCIAVCMDECWYRLPMFEVLARHTEELVDLCGRSALWNTCKIMRQQSFMFPLADDVEGGSEIVSFQMACTGVTVCALFVSDDDTILTLKQQVALHLGHLPFAVVFLVDNEVVPFAQTWARAGSPPLMHVILKPRTNCHRLALSKAIQAQNHNTVIDLLSNGQEPDCMGLIDRTRRLEPVLVTAASAGFFYSAFLLLNAWADPNIAGNDRRTSLHFAVLTHSPMTVQVLLAGRADVHVRDLHGETALHFAAISENVAFVKQLIMAGADPLTPNEEGDVPLLWGREVDTKGALLEGCWHDMSYTMLFLLNLRTLSAYTTCRPLEKLCKCMRKLLCEYVLHDEADFQGGAESNAPTERLLHLYLFRNPLPADRPRVWHQLQLFQLYVEPLQPTLQKFPRLFWILPVPFDVSQSKEQWKVKLFAASTFLNLLQKGEVVKLEGALITWFWPEILQDMSLLDILSTRNTSSSARSRARQLSTAVLFFSVLATPLPQTTPKKLSSMGTNICHRWVLLQRFLLSNNHRKPKREQPRGNPVLLLSAALRQELARPANFEDRQGGAEDVSQGGTEDVTRRILENRGVARSRKMLKLVQWSHGLGMELPLRGDSVDAMVPYRHEHFAPCVDITTLAWLHPHDRDRHVRFESEGHVYYIRGKQTNGSVTGLIHALARPFDADEVISNMMAGDRWPRAGYLRPFLGETVLKRVRQVDADLVLALLDSPRNDTWISNRLQSLRTNFPEIVQSLVFGPHEIKRMWEANRIDAALRGTHMHFWFEAHVNGYVVPKTSPEFSMLETFLQDMQGWRAFRTEWVIFGEEENIAGSIDLTAQNPNGQLALIDWKRTSSLASKFSSPWTMLPPLDHVPDCAGWHYRLQLNIYRYIVEKYYGFEVAMMLVVCTHPDQQLRPFIDHVPRLDKEIEVVMSLRRDKAHAVDVSGGSDFEEQLEKEMDWLNEQAKAEEAASRRDGRGGPEGPEEAQQPEGLASQALEDDGANPLPEVDDANLRQCKKRRLLPGAAQSMPKFQKEFDSLRAAANTSLQQASIKKPEQSHSLLQQSSYMIKQVRARKPQWPEQLVRLVACACVLPHMRLCDAYLREHIYLIWLMEGGRYLRVHNGQCFLYHDCGAFQVFRGSPPEQTVARIKEFILQVEGFFRSIQGAVDRTQESIVQMVEGMEADANGDIKVLLDKWISAALFMKQLPRGRRAPQFDEVDDAEPEAAATGDAGGWTQSIAIALSKLSVTLQKEVMDDKIYGLMIEWCETPCQKQAGCAYKDICVVYDSNEENVEFVQPSHDNNLYTLIPHALKPSLPDPVLQAASCRLEKFFRETFWRNFDVFLCCQAAQAIAKRGENIDRCFIGESPGGVGQSLYSSHLNAVYGHNHAFIDPNIWYDEQELRKQIEQFAGCFILTAQEAPETSRRMREDLYKKTMSADGMAGRRPYGYVTRMIELTGWKRMEVNRLMQFKGVSEHNFPSILRRSFLWRPHARFVCPQYLEEHYTDAALDGYFPKDPTLKEFLVSGPAIASSMQLQHAFEHTYSRAECIHMIESYCNLGGDQGLTEDKMRIACGLPPRQRAEIAAPGLGPVDDQLSQDQAESVKTGSEAVARRIVEECLSKGFFMFTLQQFKTMSLPSNAPNLDKESMLTQLQEHLLVKQIARKRGKGKQIIVPCVLGQGSLQDVFDLKSSNDTALVFPEMWHTSCLRDFASKHLAREHNVVTMIAFLDASIAALKRKGSGKLTSEVKLRHDALVERRRKLEANEQLIGKLLAAAGGEAGDLEGQARSDVIKELGLPAAEGKKVLLEVINGGGPPSRLSEHDVIVGLRKAAIWIKWLAISNFPDLYSHCDADRSKPSPDNSMIAYLYQAVEDLVLSSWVQFLMTQDLVHLSLHFDGCRIQGRALDTASMCQESSEWIAKETGFQVVVKQKKHLLLAELLGRDGRVCDTLSLSSSFDYSANGILTCLAYIADLWSPLDAWLQEHKANIEGGQTHRSYKECFKAADVAFSVDIGFCAEKTGKYLLHCEHNGSPLVLGCVMAEETCKVLVRDTVYALSADAFKACAEESIDYASLVTFRMLKAGEKPRQESEVLLELQAGFDLSGGAELEMLCECEGLLENSDDEGMAGSHVDESIVQVGEELLALLAEERGEVLDSTETVHEGSMHRCPFCPFRQFPRPSRVMEHVQKYHTTKRQFCCSGTKQVRVIQALFDDDQLRNIQPSARYLRRSAAVLRTSIGNEDGSINHLDRRLRLVLTEKGPVYKSLQHVAENETVYRRAKNLYYTHGFADMLFQEMMVSNAKMKQASRLKLVDMYPLDALFVAASRLALRLAASGSKLTGLLPQHVRHWWPLVEDIFYSDAVNQLFAQSMAEAVHHTEFESVSVDATLKCCLSILGQSSYRAGPQERASAAFTGKDCFRKVLTVRGRTGCVLLMAPTPNEEAPAIAERIAESLPEDGLRQTRIVCTDDPSAHLLSTLRNVMPKLELLCLDPVHLCMTFEYGTYRRRTKASTMLRTIMQKFNAVDFKNMSAYNSRPFNGIQDVSFDHITKTRREQILSGGMGKAKAESLLDSLDAAKPWQCERDCIEAMAAFVRCFPDDVDKIIPGPNRSGRQVLYTACAPARMQWYFNNIRARHSMRPDRVVLLPAGTTSNEALHAEVRAWFRETQQMHKSTLEIKLRVLHLSKLMTHHAGMYRPTLRQIPSGLVLARSVVSSAWNRRKPWSKFAGQSGKAHLPLNERRQQEASLVKAHASKKPAANIKRPAAMRHCAKKPATHVLPQKVRRTPFNRVRVSTCRIMGKKRQGGLKA</sequence>
<proteinExistence type="predicted"/>
<dbReference type="SMART" id="SM00248">
    <property type="entry name" value="ANK"/>
    <property type="match status" value="3"/>
</dbReference>
<dbReference type="Gene3D" id="1.25.40.20">
    <property type="entry name" value="Ankyrin repeat-containing domain"/>
    <property type="match status" value="1"/>
</dbReference>
<comment type="caution">
    <text evidence="5">The sequence shown here is derived from an EMBL/GenBank/DDBJ whole genome shotgun (WGS) entry which is preliminary data.</text>
</comment>
<accession>A0A9P1CT88</accession>
<keyword evidence="1" id="KW-0677">Repeat</keyword>
<dbReference type="Proteomes" id="UP001152797">
    <property type="component" value="Unassembled WGS sequence"/>
</dbReference>
<gene>
    <name evidence="5" type="ORF">C1SCF055_LOCUS24468</name>
</gene>
<feature type="compositionally biased region" description="Basic and acidic residues" evidence="4">
    <location>
        <begin position="1504"/>
        <end position="1518"/>
    </location>
</feature>
<dbReference type="PANTHER" id="PTHR24198:SF165">
    <property type="entry name" value="ANKYRIN REPEAT-CONTAINING PROTEIN-RELATED"/>
    <property type="match status" value="1"/>
</dbReference>
<evidence type="ECO:0000313" key="6">
    <source>
        <dbReference type="EMBL" id="CAL1151522.1"/>
    </source>
</evidence>
<reference evidence="6" key="2">
    <citation type="submission" date="2024-04" db="EMBL/GenBank/DDBJ databases">
        <authorList>
            <person name="Chen Y."/>
            <person name="Shah S."/>
            <person name="Dougan E. K."/>
            <person name="Thang M."/>
            <person name="Chan C."/>
        </authorList>
    </citation>
    <scope>NUCLEOTIDE SEQUENCE [LARGE SCALE GENOMIC DNA]</scope>
</reference>
<dbReference type="OrthoDB" id="2155436at2759"/>
<dbReference type="InterPro" id="IPR002110">
    <property type="entry name" value="Ankyrin_rpt"/>
</dbReference>
<feature type="repeat" description="ANK" evidence="3">
    <location>
        <begin position="798"/>
        <end position="830"/>
    </location>
</feature>
<evidence type="ECO:0000256" key="4">
    <source>
        <dbReference type="SAM" id="MobiDB-lite"/>
    </source>
</evidence>